<keyword evidence="4 6" id="KW-1133">Transmembrane helix</keyword>
<dbReference type="InterPro" id="IPR003388">
    <property type="entry name" value="Reticulon"/>
</dbReference>
<keyword evidence="5 6" id="KW-0472">Membrane</keyword>
<evidence type="ECO:0000256" key="2">
    <source>
        <dbReference type="ARBA" id="ARBA00022692"/>
    </source>
</evidence>
<keyword evidence="9" id="KW-1185">Reference proteome</keyword>
<gene>
    <name evidence="8" type="ORF">KP509_36G002800</name>
</gene>
<dbReference type="PANTHER" id="PTHR10994:SF193">
    <property type="entry name" value="RETICULON-LIKE PROTEIN"/>
    <property type="match status" value="1"/>
</dbReference>
<dbReference type="GO" id="GO:0005789">
    <property type="term" value="C:endoplasmic reticulum membrane"/>
    <property type="evidence" value="ECO:0007669"/>
    <property type="project" value="UniProtKB-SubCell"/>
</dbReference>
<evidence type="ECO:0000313" key="9">
    <source>
        <dbReference type="Proteomes" id="UP000825935"/>
    </source>
</evidence>
<feature type="transmembrane region" description="Helical" evidence="6">
    <location>
        <begin position="90"/>
        <end position="116"/>
    </location>
</feature>
<dbReference type="PANTHER" id="PTHR10994">
    <property type="entry name" value="RETICULON"/>
    <property type="match status" value="1"/>
</dbReference>
<dbReference type="EMBL" id="CM035441">
    <property type="protein sequence ID" value="KAH7280561.1"/>
    <property type="molecule type" value="Genomic_DNA"/>
</dbReference>
<evidence type="ECO:0000256" key="6">
    <source>
        <dbReference type="RuleBase" id="RU363132"/>
    </source>
</evidence>
<feature type="transmembrane region" description="Helical" evidence="6">
    <location>
        <begin position="185"/>
        <end position="203"/>
    </location>
</feature>
<accession>A0A8T2QBF8</accession>
<feature type="transmembrane region" description="Helical" evidence="6">
    <location>
        <begin position="68"/>
        <end position="84"/>
    </location>
</feature>
<sequence length="241" mass="26659">MAAEDSDSCSIDGVAYPAMNRVHDFPASESAADGGASNRFHLFGRQRSLHQVLGGGTYADIILWRRKYLSATILVGTTVAWILFEHSGFSLLTVVSDVLLILIVGLFILASGAAFFNKQPPPIPELHMSEDMVISFASALRLEINKALAIAHDIALGKDLRVFLKVITILWGLSVVGGWFHFLTMIYICILLFHIVLGIYESYEDQIDAYAKIAMDKTNKHYLALNDIISRKFSSKANKSH</sequence>
<organism evidence="8 9">
    <name type="scientific">Ceratopteris richardii</name>
    <name type="common">Triangle waterfern</name>
    <dbReference type="NCBI Taxonomy" id="49495"/>
    <lineage>
        <taxon>Eukaryota</taxon>
        <taxon>Viridiplantae</taxon>
        <taxon>Streptophyta</taxon>
        <taxon>Embryophyta</taxon>
        <taxon>Tracheophyta</taxon>
        <taxon>Polypodiopsida</taxon>
        <taxon>Polypodiidae</taxon>
        <taxon>Polypodiales</taxon>
        <taxon>Pteridineae</taxon>
        <taxon>Pteridaceae</taxon>
        <taxon>Parkerioideae</taxon>
        <taxon>Ceratopteris</taxon>
    </lineage>
</organism>
<evidence type="ECO:0000256" key="1">
    <source>
        <dbReference type="ARBA" id="ARBA00004477"/>
    </source>
</evidence>
<dbReference type="PROSITE" id="PS50845">
    <property type="entry name" value="RETICULON"/>
    <property type="match status" value="1"/>
</dbReference>
<evidence type="ECO:0000256" key="3">
    <source>
        <dbReference type="ARBA" id="ARBA00022824"/>
    </source>
</evidence>
<dbReference type="Pfam" id="PF02453">
    <property type="entry name" value="Reticulon"/>
    <property type="match status" value="1"/>
</dbReference>
<proteinExistence type="predicted"/>
<evidence type="ECO:0000259" key="7">
    <source>
        <dbReference type="PROSITE" id="PS50845"/>
    </source>
</evidence>
<evidence type="ECO:0000313" key="8">
    <source>
        <dbReference type="EMBL" id="KAH7280561.1"/>
    </source>
</evidence>
<dbReference type="AlphaFoldDB" id="A0A8T2QBF8"/>
<dbReference type="InterPro" id="IPR045064">
    <property type="entry name" value="Reticulon-like"/>
</dbReference>
<name>A0A8T2QBF8_CERRI</name>
<keyword evidence="3 6" id="KW-0256">Endoplasmic reticulum</keyword>
<dbReference type="OMA" id="MAMNEAH"/>
<comment type="caution">
    <text evidence="8">The sequence shown here is derived from an EMBL/GenBank/DDBJ whole genome shotgun (WGS) entry which is preliminary data.</text>
</comment>
<reference evidence="8" key="1">
    <citation type="submission" date="2021-08" db="EMBL/GenBank/DDBJ databases">
        <title>WGS assembly of Ceratopteris richardii.</title>
        <authorList>
            <person name="Marchant D.B."/>
            <person name="Chen G."/>
            <person name="Jenkins J."/>
            <person name="Shu S."/>
            <person name="Leebens-Mack J."/>
            <person name="Grimwood J."/>
            <person name="Schmutz J."/>
            <person name="Soltis P."/>
            <person name="Soltis D."/>
            <person name="Chen Z.-H."/>
        </authorList>
    </citation>
    <scope>NUCLEOTIDE SEQUENCE</scope>
    <source>
        <strain evidence="8">Whitten #5841</strain>
        <tissue evidence="8">Leaf</tissue>
    </source>
</reference>
<dbReference type="Proteomes" id="UP000825935">
    <property type="component" value="Chromosome 36"/>
</dbReference>
<evidence type="ECO:0000256" key="5">
    <source>
        <dbReference type="ARBA" id="ARBA00023136"/>
    </source>
</evidence>
<dbReference type="GO" id="GO:0009617">
    <property type="term" value="P:response to bacterium"/>
    <property type="evidence" value="ECO:0007669"/>
    <property type="project" value="InterPro"/>
</dbReference>
<dbReference type="OrthoDB" id="567788at2759"/>
<evidence type="ECO:0000256" key="4">
    <source>
        <dbReference type="ARBA" id="ARBA00022989"/>
    </source>
</evidence>
<feature type="domain" description="Reticulon" evidence="7">
    <location>
        <begin position="58"/>
        <end position="241"/>
    </location>
</feature>
<comment type="subcellular location">
    <subcellularLocation>
        <location evidence="1 6">Endoplasmic reticulum membrane</location>
        <topology evidence="1 6">Multi-pass membrane protein</topology>
    </subcellularLocation>
</comment>
<protein>
    <recommendedName>
        <fullName evidence="6">Reticulon-like protein</fullName>
    </recommendedName>
</protein>
<keyword evidence="2 6" id="KW-0812">Transmembrane</keyword>